<evidence type="ECO:0000313" key="2">
    <source>
        <dbReference type="EMBL" id="KIA62182.1"/>
    </source>
</evidence>
<comment type="caution">
    <text evidence="2">The sequence shown here is derived from an EMBL/GenBank/DDBJ whole genome shotgun (WGS) entry which is preliminary data.</text>
</comment>
<accession>A0ABR4ZA07</accession>
<dbReference type="InterPro" id="IPR029039">
    <property type="entry name" value="Flavoprotein-like_sf"/>
</dbReference>
<gene>
    <name evidence="2" type="ORF">FG87_26700</name>
</gene>
<dbReference type="SUPFAM" id="SSF52218">
    <property type="entry name" value="Flavoproteins"/>
    <property type="match status" value="1"/>
</dbReference>
<dbReference type="EMBL" id="JNFP01000035">
    <property type="protein sequence ID" value="KIA62182.1"/>
    <property type="molecule type" value="Genomic_DNA"/>
</dbReference>
<dbReference type="InterPro" id="IPR008254">
    <property type="entry name" value="Flavodoxin/NO_synth"/>
</dbReference>
<feature type="domain" description="Flavodoxin-like" evidence="1">
    <location>
        <begin position="22"/>
        <end position="177"/>
    </location>
</feature>
<dbReference type="Proteomes" id="UP000031364">
    <property type="component" value="Unassembled WGS sequence"/>
</dbReference>
<dbReference type="Pfam" id="PF00258">
    <property type="entry name" value="Flavodoxin_1"/>
    <property type="match status" value="1"/>
</dbReference>
<sequence>MTNSIVAETRAPGKAEGSGMNVLIVVESCFGNTASIAESVAEGIRARGGSVTVVGAQAVPALDDVDLLLVGAPTHNAGLSTPTSRRQAESHGAVRSVTGVREWLDALPARLNVRAAAFDTVAGRSIFTGSAARRIVKRLHGHACDVVGRESFLVVSRVGPLAGNESARAERWGSELVERLSRFGMP</sequence>
<reference evidence="2 3" key="1">
    <citation type="journal article" date="2014" name="Int. J. Syst. Evol. Microbiol.">
        <title>Nocardia vulneris sp. nov., isolated from wounds of human patients in North America.</title>
        <authorList>
            <person name="Lasker B.A."/>
            <person name="Bell M."/>
            <person name="Klenk H.P."/>
            <person name="Sproer C."/>
            <person name="Schumann C."/>
            <person name="Schumann P."/>
            <person name="Brown J.M."/>
        </authorList>
    </citation>
    <scope>NUCLEOTIDE SEQUENCE [LARGE SCALE GENOMIC DNA]</scope>
    <source>
        <strain evidence="2 3">W9851</strain>
    </source>
</reference>
<organism evidence="2 3">
    <name type="scientific">Nocardia vulneris</name>
    <dbReference type="NCBI Taxonomy" id="1141657"/>
    <lineage>
        <taxon>Bacteria</taxon>
        <taxon>Bacillati</taxon>
        <taxon>Actinomycetota</taxon>
        <taxon>Actinomycetes</taxon>
        <taxon>Mycobacteriales</taxon>
        <taxon>Nocardiaceae</taxon>
        <taxon>Nocardia</taxon>
    </lineage>
</organism>
<dbReference type="PROSITE" id="PS50902">
    <property type="entry name" value="FLAVODOXIN_LIKE"/>
    <property type="match status" value="1"/>
</dbReference>
<name>A0ABR4ZA07_9NOCA</name>
<evidence type="ECO:0000313" key="3">
    <source>
        <dbReference type="Proteomes" id="UP000031364"/>
    </source>
</evidence>
<keyword evidence="3" id="KW-1185">Reference proteome</keyword>
<proteinExistence type="predicted"/>
<dbReference type="Gene3D" id="3.40.50.360">
    <property type="match status" value="1"/>
</dbReference>
<evidence type="ECO:0000259" key="1">
    <source>
        <dbReference type="PROSITE" id="PS50902"/>
    </source>
</evidence>
<protein>
    <submittedName>
        <fullName evidence="2">Nitric oxide synthase</fullName>
    </submittedName>
</protein>